<feature type="region of interest" description="Disordered" evidence="1">
    <location>
        <begin position="74"/>
        <end position="93"/>
    </location>
</feature>
<accession>M7TAM5</accession>
<proteinExistence type="predicted"/>
<protein>
    <submittedName>
        <fullName evidence="3">Putative metallophosphoesterase protein</fullName>
    </submittedName>
</protein>
<feature type="domain" description="Calcineurin-like phosphoesterase" evidence="2">
    <location>
        <begin position="3"/>
        <end position="77"/>
    </location>
</feature>
<dbReference type="Gene3D" id="3.60.21.10">
    <property type="match status" value="1"/>
</dbReference>
<dbReference type="GO" id="GO:0016787">
    <property type="term" value="F:hydrolase activity"/>
    <property type="evidence" value="ECO:0007669"/>
    <property type="project" value="InterPro"/>
</dbReference>
<evidence type="ECO:0000259" key="2">
    <source>
        <dbReference type="Pfam" id="PF00149"/>
    </source>
</evidence>
<keyword evidence="4" id="KW-1185">Reference proteome</keyword>
<dbReference type="AlphaFoldDB" id="M7TAM5"/>
<evidence type="ECO:0000313" key="4">
    <source>
        <dbReference type="Proteomes" id="UP000012174"/>
    </source>
</evidence>
<dbReference type="PANTHER" id="PTHR36492:SF2">
    <property type="entry name" value="[ACYL-CARRIER-PROTEIN] PHOSPHODIESTERASE PPTH"/>
    <property type="match status" value="1"/>
</dbReference>
<dbReference type="InterPro" id="IPR052963">
    <property type="entry name" value="Pantetheine_PDE"/>
</dbReference>
<dbReference type="OMA" id="NHWPLRE"/>
<dbReference type="Proteomes" id="UP000012174">
    <property type="component" value="Unassembled WGS sequence"/>
</dbReference>
<dbReference type="SUPFAM" id="SSF56300">
    <property type="entry name" value="Metallo-dependent phosphatases"/>
    <property type="match status" value="1"/>
</dbReference>
<dbReference type="eggNOG" id="ENOG502QPJI">
    <property type="taxonomic scope" value="Eukaryota"/>
</dbReference>
<dbReference type="OrthoDB" id="550558at2759"/>
<evidence type="ECO:0000256" key="1">
    <source>
        <dbReference type="SAM" id="MobiDB-lite"/>
    </source>
</evidence>
<reference evidence="4" key="1">
    <citation type="journal article" date="2013" name="Genome Announc.">
        <title>Draft genome sequence of the grapevine dieback fungus Eutypa lata UCR-EL1.</title>
        <authorList>
            <person name="Blanco-Ulate B."/>
            <person name="Rolshausen P.E."/>
            <person name="Cantu D."/>
        </authorList>
    </citation>
    <scope>NUCLEOTIDE SEQUENCE [LARGE SCALE GENOMIC DNA]</scope>
    <source>
        <strain evidence="4">UCR-EL1</strain>
    </source>
</reference>
<dbReference type="Pfam" id="PF00149">
    <property type="entry name" value="Metallophos"/>
    <property type="match status" value="1"/>
</dbReference>
<dbReference type="STRING" id="1287681.M7TAM5"/>
<dbReference type="InterPro" id="IPR004843">
    <property type="entry name" value="Calcineurin-like_PHP"/>
</dbReference>
<dbReference type="HOGENOM" id="CLU_057759_0_0_1"/>
<dbReference type="EMBL" id="KB706557">
    <property type="protein sequence ID" value="EMR66921.1"/>
    <property type="molecule type" value="Genomic_DNA"/>
</dbReference>
<dbReference type="PANTHER" id="PTHR36492">
    <property type="match status" value="1"/>
</dbReference>
<name>M7TAM5_EUTLA</name>
<dbReference type="InterPro" id="IPR029052">
    <property type="entry name" value="Metallo-depent_PP-like"/>
</dbReference>
<gene>
    <name evidence="3" type="ORF">UCREL1_6091</name>
</gene>
<dbReference type="CDD" id="cd00838">
    <property type="entry name" value="MPP_superfamily"/>
    <property type="match status" value="1"/>
</dbReference>
<feature type="region of interest" description="Disordered" evidence="1">
    <location>
        <begin position="210"/>
        <end position="239"/>
    </location>
</feature>
<evidence type="ECO:0000313" key="3">
    <source>
        <dbReference type="EMBL" id="EMR66921.1"/>
    </source>
</evidence>
<sequence length="307" mass="34238">MGKLYAIADLHLGYKFNTDALAALRDTHRDDGLILAGDLGERDEHLRLAFAWATERFKTVWWCPGNHELYSMPDYSSSSSTSEDGGGKKKEPLRGQAKYDACVAVAREYGVLTPEDPFVTWEGEGGGDPAIVCPVFTLYDYSFAPEDVPKGKEVDWAAEKDICATDEALLHPDPYPTRQAWCEALVERFERKLEDTVTAAAAAAVANNRDEKTKITTESSRTGTSEKEEEEATATETTTKPKPKLIIVNHWPLLERLVYLPAIPRFRIWCGTRRTADWAARFGAAVVVSGHLHIRRTDWVGGVRYGM</sequence>
<dbReference type="KEGG" id="ela:UCREL1_6091"/>
<organism evidence="3 4">
    <name type="scientific">Eutypa lata (strain UCR-EL1)</name>
    <name type="common">Grapevine dieback disease fungus</name>
    <name type="synonym">Eutypa armeniacae</name>
    <dbReference type="NCBI Taxonomy" id="1287681"/>
    <lineage>
        <taxon>Eukaryota</taxon>
        <taxon>Fungi</taxon>
        <taxon>Dikarya</taxon>
        <taxon>Ascomycota</taxon>
        <taxon>Pezizomycotina</taxon>
        <taxon>Sordariomycetes</taxon>
        <taxon>Xylariomycetidae</taxon>
        <taxon>Xylariales</taxon>
        <taxon>Diatrypaceae</taxon>
        <taxon>Eutypa</taxon>
    </lineage>
</organism>